<organism evidence="1 2">
    <name type="scientific">Aristaeella lactis</name>
    <dbReference type="NCBI Taxonomy" id="3046383"/>
    <lineage>
        <taxon>Bacteria</taxon>
        <taxon>Bacillati</taxon>
        <taxon>Bacillota</taxon>
        <taxon>Clostridia</taxon>
        <taxon>Eubacteriales</taxon>
        <taxon>Aristaeellaceae</taxon>
        <taxon>Aristaeella</taxon>
    </lineage>
</organism>
<accession>A0AC61PHK6</accession>
<comment type="caution">
    <text evidence="1">The sequence shown here is derived from an EMBL/GenBank/DDBJ whole genome shotgun (WGS) entry which is preliminary data.</text>
</comment>
<gene>
    <name evidence="1" type="ORF">SAMN06297397_0232</name>
</gene>
<proteinExistence type="predicted"/>
<keyword evidence="2" id="KW-1185">Reference proteome</keyword>
<reference evidence="1" key="1">
    <citation type="submission" date="2017-04" db="EMBL/GenBank/DDBJ databases">
        <authorList>
            <person name="Varghese N."/>
            <person name="Submissions S."/>
        </authorList>
    </citation>
    <scope>NUCLEOTIDE SEQUENCE</scope>
    <source>
        <strain evidence="1">WTE2008</strain>
    </source>
</reference>
<name>A0AC61PHK6_9FIRM</name>
<dbReference type="Proteomes" id="UP000192328">
    <property type="component" value="Unassembled WGS sequence"/>
</dbReference>
<evidence type="ECO:0000313" key="1">
    <source>
        <dbReference type="EMBL" id="SMC35797.1"/>
    </source>
</evidence>
<sequence length="235" mass="27572">MNIAVCDDLPEYREKLKELLAPYIAANKLDIAEFCRGEDLVASCENGQIWDIVFLDIEMDGLTGIETGKRLRKMQRDVIVIFVTSHVNYVSDAFRQDAFQFLLKPVQEEDFRKDFERALRVWKNRRRRYLIKWRNTSNMLEYRSILYLEAYHRHIFVHASDADYECVGKLQEEYTKLKPFGFAQCHQGFVVNMSRIVSISKSSVKMDNGSEIPVSRRHYASLMSDFNLYMAGKLI</sequence>
<protein>
    <submittedName>
        <fullName evidence="1">Two component transcriptional regulator, LytTR family</fullName>
    </submittedName>
</protein>
<dbReference type="EMBL" id="FWXZ01000001">
    <property type="protein sequence ID" value="SMC35797.1"/>
    <property type="molecule type" value="Genomic_DNA"/>
</dbReference>
<evidence type="ECO:0000313" key="2">
    <source>
        <dbReference type="Proteomes" id="UP000192328"/>
    </source>
</evidence>